<dbReference type="EMBL" id="FXTQ01000003">
    <property type="protein sequence ID" value="SMO74320.1"/>
    <property type="molecule type" value="Genomic_DNA"/>
</dbReference>
<gene>
    <name evidence="1" type="ORF">SAMN06265220_103376</name>
</gene>
<keyword evidence="2" id="KW-1185">Reference proteome</keyword>
<evidence type="ECO:0000313" key="1">
    <source>
        <dbReference type="EMBL" id="SMO74320.1"/>
    </source>
</evidence>
<proteinExistence type="predicted"/>
<evidence type="ECO:0000313" key="2">
    <source>
        <dbReference type="Proteomes" id="UP000319267"/>
    </source>
</evidence>
<protein>
    <submittedName>
        <fullName evidence="1">Uncharacterized protein</fullName>
    </submittedName>
</protein>
<accession>A0A521DU17</accession>
<organism evidence="1 2">
    <name type="scientific">Flavobacterium nitrogenifigens</name>
    <dbReference type="NCBI Taxonomy" id="1617283"/>
    <lineage>
        <taxon>Bacteria</taxon>
        <taxon>Pseudomonadati</taxon>
        <taxon>Bacteroidota</taxon>
        <taxon>Flavobacteriia</taxon>
        <taxon>Flavobacteriales</taxon>
        <taxon>Flavobacteriaceae</taxon>
        <taxon>Flavobacterium</taxon>
    </lineage>
</organism>
<reference evidence="1 2" key="1">
    <citation type="submission" date="2017-05" db="EMBL/GenBank/DDBJ databases">
        <authorList>
            <person name="Varghese N."/>
            <person name="Submissions S."/>
        </authorList>
    </citation>
    <scope>NUCLEOTIDE SEQUENCE [LARGE SCALE GENOMIC DNA]</scope>
    <source>
        <strain evidence="1 2">DSM 29982</strain>
    </source>
</reference>
<dbReference type="AlphaFoldDB" id="A0A521DU17"/>
<sequence length="52" mass="6218">MNQKIGLRSDYSGQTDKVEFNELPFASRREVDLELINLWNRKVSFKEIIYII</sequence>
<dbReference type="Proteomes" id="UP000319267">
    <property type="component" value="Unassembled WGS sequence"/>
</dbReference>
<name>A0A521DU17_9FLAO</name>